<comment type="function">
    <text evidence="7">Part of the ABC transporter complex UgpBAEC involved in sn-glycerol-3-phosphate (G3P) import. Binds G3P.</text>
</comment>
<comment type="subcellular location">
    <subcellularLocation>
        <location evidence="1">Periplasm</location>
    </subcellularLocation>
</comment>
<dbReference type="InterPro" id="IPR050490">
    <property type="entry name" value="Bact_solute-bd_prot1"/>
</dbReference>
<feature type="signal peptide" evidence="8">
    <location>
        <begin position="1"/>
        <end position="26"/>
    </location>
</feature>
<evidence type="ECO:0000256" key="1">
    <source>
        <dbReference type="ARBA" id="ARBA00004418"/>
    </source>
</evidence>
<dbReference type="Pfam" id="PF13416">
    <property type="entry name" value="SBP_bac_8"/>
    <property type="match status" value="1"/>
</dbReference>
<sequence>MMRRRSVAAGALALVAAPAVLRNAHAQGSAPGTVSGKTTIQFWHGLTQPLGGILEGLAKEFSDSQGNYAVEASFRGSYPETMVAAIAAFRANSAPHIVQMFEVGTATMIAAGRAVKPLHELIRETGVAIDTDDIIPPVKGYYALADGRLMSMPFNSSTAITYYNKDAFRKAGLDPDKFPATWEGVEAAARKLKAAGVATPVSTSWPTWLHVEELSAIHDVPLATQQNGFTGLNAELTVDNPLVRKHWANLAKWQSEGLFRYGGRDAAGDSIFPAGEAAITFASSGMRARVVKEAQFDWGVAMLPFYEGTSPRNSIIGGASFWAMNKGPSAGATGGRTPAEWKAVTEFYRFLNEPERAAKWHQDTGYVPVTKKGYELTRASGFYTKNPGADVPIEQMLRGGDTTPNTRGIRLGGFPEIRTIMAEEMERTFQGAQTADQALSNAQRRGNTVLRNFERANKA</sequence>
<dbReference type="NCBIfam" id="NF008211">
    <property type="entry name" value="PRK10974.1"/>
    <property type="match status" value="1"/>
</dbReference>
<dbReference type="CDD" id="cd14748">
    <property type="entry name" value="PBP2_UgpB"/>
    <property type="match status" value="1"/>
</dbReference>
<evidence type="ECO:0000256" key="5">
    <source>
        <dbReference type="ARBA" id="ARBA00022448"/>
    </source>
</evidence>
<dbReference type="Gene3D" id="3.40.190.10">
    <property type="entry name" value="Periplasmic binding protein-like II"/>
    <property type="match status" value="2"/>
</dbReference>
<evidence type="ECO:0000256" key="2">
    <source>
        <dbReference type="ARBA" id="ARBA00008520"/>
    </source>
</evidence>
<evidence type="ECO:0000313" key="9">
    <source>
        <dbReference type="EMBL" id="MFC0407378.1"/>
    </source>
</evidence>
<dbReference type="InterPro" id="IPR006059">
    <property type="entry name" value="SBP"/>
</dbReference>
<evidence type="ECO:0000256" key="6">
    <source>
        <dbReference type="ARBA" id="ARBA00022729"/>
    </source>
</evidence>
<accession>A0ABV6JNU5</accession>
<reference evidence="9 10" key="1">
    <citation type="submission" date="2024-09" db="EMBL/GenBank/DDBJ databases">
        <authorList>
            <person name="Sun Q."/>
            <person name="Mori K."/>
        </authorList>
    </citation>
    <scope>NUCLEOTIDE SEQUENCE [LARGE SCALE GENOMIC DNA]</scope>
    <source>
        <strain evidence="9 10">TBRC 5777</strain>
    </source>
</reference>
<protein>
    <recommendedName>
        <fullName evidence="4">sn-glycerol-3-phosphate-binding periplasmic protein UgpB</fullName>
    </recommendedName>
</protein>
<keyword evidence="5" id="KW-0813">Transport</keyword>
<dbReference type="Proteomes" id="UP001589865">
    <property type="component" value="Unassembled WGS sequence"/>
</dbReference>
<evidence type="ECO:0000256" key="3">
    <source>
        <dbReference type="ARBA" id="ARBA00011557"/>
    </source>
</evidence>
<evidence type="ECO:0000256" key="4">
    <source>
        <dbReference type="ARBA" id="ARBA00017470"/>
    </source>
</evidence>
<dbReference type="SUPFAM" id="SSF53850">
    <property type="entry name" value="Periplasmic binding protein-like II"/>
    <property type="match status" value="1"/>
</dbReference>
<dbReference type="RefSeq" id="WP_377043073.1">
    <property type="nucleotide sequence ID" value="NZ_JBHLUN010000002.1"/>
</dbReference>
<evidence type="ECO:0000256" key="8">
    <source>
        <dbReference type="SAM" id="SignalP"/>
    </source>
</evidence>
<keyword evidence="10" id="KW-1185">Reference proteome</keyword>
<evidence type="ECO:0000256" key="7">
    <source>
        <dbReference type="ARBA" id="ARBA00034473"/>
    </source>
</evidence>
<comment type="subunit">
    <text evidence="3">The complex is composed of two ATP-binding proteins (UgpC), two transmembrane proteins (UgpA and UgpE) and a solute-binding protein (UgpB).</text>
</comment>
<dbReference type="PANTHER" id="PTHR43649:SF31">
    <property type="entry name" value="SN-GLYCEROL-3-PHOSPHATE-BINDING PERIPLASMIC PROTEIN UGPB"/>
    <property type="match status" value="1"/>
</dbReference>
<keyword evidence="6 8" id="KW-0732">Signal</keyword>
<evidence type="ECO:0000313" key="10">
    <source>
        <dbReference type="Proteomes" id="UP001589865"/>
    </source>
</evidence>
<gene>
    <name evidence="9" type="primary">ugpB</name>
    <name evidence="9" type="ORF">ACFFGY_03905</name>
</gene>
<organism evidence="9 10">
    <name type="scientific">Roseomonas elaeocarpi</name>
    <dbReference type="NCBI Taxonomy" id="907779"/>
    <lineage>
        <taxon>Bacteria</taxon>
        <taxon>Pseudomonadati</taxon>
        <taxon>Pseudomonadota</taxon>
        <taxon>Alphaproteobacteria</taxon>
        <taxon>Acetobacterales</taxon>
        <taxon>Roseomonadaceae</taxon>
        <taxon>Roseomonas</taxon>
    </lineage>
</organism>
<comment type="caution">
    <text evidence="9">The sequence shown here is derived from an EMBL/GenBank/DDBJ whole genome shotgun (WGS) entry which is preliminary data.</text>
</comment>
<feature type="chain" id="PRO_5046397962" description="sn-glycerol-3-phosphate-binding periplasmic protein UgpB" evidence="8">
    <location>
        <begin position="27"/>
        <end position="459"/>
    </location>
</feature>
<proteinExistence type="inferred from homology"/>
<dbReference type="PANTHER" id="PTHR43649">
    <property type="entry name" value="ARABINOSE-BINDING PROTEIN-RELATED"/>
    <property type="match status" value="1"/>
</dbReference>
<dbReference type="EMBL" id="JBHLUN010000002">
    <property type="protein sequence ID" value="MFC0407378.1"/>
    <property type="molecule type" value="Genomic_DNA"/>
</dbReference>
<name>A0ABV6JNU5_9PROT</name>
<comment type="similarity">
    <text evidence="2">Belongs to the bacterial solute-binding protein 1 family.</text>
</comment>